<dbReference type="InterPro" id="IPR027417">
    <property type="entry name" value="P-loop_NTPase"/>
</dbReference>
<keyword evidence="3 6" id="KW-0067">ATP-binding</keyword>
<dbReference type="Gene3D" id="3.40.50.300">
    <property type="entry name" value="P-loop containing nucleotide triphosphate hydrolases"/>
    <property type="match status" value="1"/>
</dbReference>
<evidence type="ECO:0000313" key="7">
    <source>
        <dbReference type="Proteomes" id="UP000613193"/>
    </source>
</evidence>
<gene>
    <name evidence="6" type="ORF">I5M19_16365</name>
</gene>
<dbReference type="PANTHER" id="PTHR24220:SF86">
    <property type="entry name" value="ABC TRANSPORTER ABCH.1"/>
    <property type="match status" value="1"/>
</dbReference>
<reference evidence="6" key="1">
    <citation type="submission" date="2020-12" db="EMBL/GenBank/DDBJ databases">
        <title>Bacterial novel species Mucilaginibacter sp. SD-g isolated from soil.</title>
        <authorList>
            <person name="Jung H.-Y."/>
        </authorList>
    </citation>
    <scope>NUCLEOTIDE SEQUENCE</scope>
    <source>
        <strain evidence="6">SD-g</strain>
    </source>
</reference>
<dbReference type="GO" id="GO:0005524">
    <property type="term" value="F:ATP binding"/>
    <property type="evidence" value="ECO:0007669"/>
    <property type="project" value="UniProtKB-KW"/>
</dbReference>
<dbReference type="SMART" id="SM00382">
    <property type="entry name" value="AAA"/>
    <property type="match status" value="1"/>
</dbReference>
<evidence type="ECO:0000256" key="2">
    <source>
        <dbReference type="ARBA" id="ARBA00022741"/>
    </source>
</evidence>
<keyword evidence="7" id="KW-1185">Reference proteome</keyword>
<comment type="caution">
    <text evidence="6">The sequence shown here is derived from an EMBL/GenBank/DDBJ whole genome shotgun (WGS) entry which is preliminary data.</text>
</comment>
<dbReference type="EMBL" id="JAEHFW010000003">
    <property type="protein sequence ID" value="MBK0380900.1"/>
    <property type="molecule type" value="Genomic_DNA"/>
</dbReference>
<name>A0A934PXD5_9SPHI</name>
<dbReference type="GO" id="GO:0022857">
    <property type="term" value="F:transmembrane transporter activity"/>
    <property type="evidence" value="ECO:0007669"/>
    <property type="project" value="TreeGrafter"/>
</dbReference>
<keyword evidence="1" id="KW-0813">Transport</keyword>
<dbReference type="Pfam" id="PF00005">
    <property type="entry name" value="ABC_tran"/>
    <property type="match status" value="1"/>
</dbReference>
<dbReference type="InterPro" id="IPR003439">
    <property type="entry name" value="ABC_transporter-like_ATP-bd"/>
</dbReference>
<evidence type="ECO:0000259" key="5">
    <source>
        <dbReference type="PROSITE" id="PS50893"/>
    </source>
</evidence>
<organism evidence="6 7">
    <name type="scientific">Mucilaginibacter segetis</name>
    <dbReference type="NCBI Taxonomy" id="2793071"/>
    <lineage>
        <taxon>Bacteria</taxon>
        <taxon>Pseudomonadati</taxon>
        <taxon>Bacteroidota</taxon>
        <taxon>Sphingobacteriia</taxon>
        <taxon>Sphingobacteriales</taxon>
        <taxon>Sphingobacteriaceae</taxon>
        <taxon>Mucilaginibacter</taxon>
    </lineage>
</organism>
<dbReference type="Proteomes" id="UP000613193">
    <property type="component" value="Unassembled WGS sequence"/>
</dbReference>
<dbReference type="AlphaFoldDB" id="A0A934PXD5"/>
<feature type="domain" description="ABC transporter" evidence="5">
    <location>
        <begin position="13"/>
        <end position="249"/>
    </location>
</feature>
<dbReference type="PROSITE" id="PS00211">
    <property type="entry name" value="ABC_TRANSPORTER_1"/>
    <property type="match status" value="1"/>
</dbReference>
<dbReference type="FunFam" id="3.40.50.300:FF:000032">
    <property type="entry name" value="Export ABC transporter ATP-binding protein"/>
    <property type="match status" value="1"/>
</dbReference>
<evidence type="ECO:0000256" key="3">
    <source>
        <dbReference type="ARBA" id="ARBA00022840"/>
    </source>
</evidence>
<evidence type="ECO:0000256" key="4">
    <source>
        <dbReference type="ARBA" id="ARBA00038388"/>
    </source>
</evidence>
<dbReference type="GO" id="GO:0016887">
    <property type="term" value="F:ATP hydrolysis activity"/>
    <property type="evidence" value="ECO:0007669"/>
    <property type="project" value="InterPro"/>
</dbReference>
<dbReference type="InterPro" id="IPR017911">
    <property type="entry name" value="MacB-like_ATP-bd"/>
</dbReference>
<dbReference type="PANTHER" id="PTHR24220">
    <property type="entry name" value="IMPORT ATP-BINDING PROTEIN"/>
    <property type="match status" value="1"/>
</dbReference>
<dbReference type="GO" id="GO:0098796">
    <property type="term" value="C:membrane protein complex"/>
    <property type="evidence" value="ECO:0007669"/>
    <property type="project" value="UniProtKB-ARBA"/>
</dbReference>
<keyword evidence="2" id="KW-0547">Nucleotide-binding</keyword>
<dbReference type="CDD" id="cd03255">
    <property type="entry name" value="ABC_MJ0796_LolCDE_FtsE"/>
    <property type="match status" value="1"/>
</dbReference>
<comment type="similarity">
    <text evidence="4">Belongs to the ABC transporter superfamily. Macrolide exporter (TC 3.A.1.122) family.</text>
</comment>
<dbReference type="InterPro" id="IPR003593">
    <property type="entry name" value="AAA+_ATPase"/>
</dbReference>
<accession>A0A934PXD5</accession>
<dbReference type="SUPFAM" id="SSF52540">
    <property type="entry name" value="P-loop containing nucleoside triphosphate hydrolases"/>
    <property type="match status" value="1"/>
</dbReference>
<dbReference type="InterPro" id="IPR017871">
    <property type="entry name" value="ABC_transporter-like_CS"/>
</dbReference>
<dbReference type="RefSeq" id="WP_200067432.1">
    <property type="nucleotide sequence ID" value="NZ_JAEHFW010000003.1"/>
</dbReference>
<evidence type="ECO:0000313" key="6">
    <source>
        <dbReference type="EMBL" id="MBK0380900.1"/>
    </source>
</evidence>
<proteinExistence type="inferred from homology"/>
<protein>
    <submittedName>
        <fullName evidence="6">ABC transporter ATP-binding protein</fullName>
    </submittedName>
</protein>
<evidence type="ECO:0000256" key="1">
    <source>
        <dbReference type="ARBA" id="ARBA00022448"/>
    </source>
</evidence>
<dbReference type="InterPro" id="IPR015854">
    <property type="entry name" value="ABC_transpr_LolD-like"/>
</dbReference>
<dbReference type="PROSITE" id="PS50893">
    <property type="entry name" value="ABC_TRANSPORTER_2"/>
    <property type="match status" value="1"/>
</dbReference>
<sequence length="249" mass="27163">MKPIDTSKAGPLITIKNIGRKYVIGAEIIHAIKDVSLTINKGEFVALMGPSGSGKSTLMNILGCLDTPTKGEYILNGINVSHMSDNELAEVRNNEIGFVFQTFNLLPRNSALDNVALPLVYAGINKEKRQARAKAALENVGLGNRMDHRPNELSGGQRQRVAVARALINDPSIILADEPTGNLDTKTSIEIMGLMEDIHAKGNTIILVTHEEDIALHAHRIVRMRDGLVENDSMNENIQTVRNRDVAAT</sequence>
<dbReference type="GO" id="GO:0005886">
    <property type="term" value="C:plasma membrane"/>
    <property type="evidence" value="ECO:0007669"/>
    <property type="project" value="TreeGrafter"/>
</dbReference>